<accession>A0A8J3L3T5</accession>
<reference evidence="2" key="1">
    <citation type="submission" date="2021-01" db="EMBL/GenBank/DDBJ databases">
        <title>Whole genome shotgun sequence of Catellatospora methionotrophica NBRC 14553.</title>
        <authorList>
            <person name="Komaki H."/>
            <person name="Tamura T."/>
        </authorList>
    </citation>
    <scope>NUCLEOTIDE SEQUENCE</scope>
    <source>
        <strain evidence="2">NBRC 14553</strain>
    </source>
</reference>
<keyword evidence="1" id="KW-0732">Signal</keyword>
<evidence type="ECO:0000256" key="1">
    <source>
        <dbReference type="SAM" id="SignalP"/>
    </source>
</evidence>
<keyword evidence="3" id="KW-1185">Reference proteome</keyword>
<organism evidence="2 3">
    <name type="scientific">Catellatospora methionotrophica</name>
    <dbReference type="NCBI Taxonomy" id="121620"/>
    <lineage>
        <taxon>Bacteria</taxon>
        <taxon>Bacillati</taxon>
        <taxon>Actinomycetota</taxon>
        <taxon>Actinomycetes</taxon>
        <taxon>Micromonosporales</taxon>
        <taxon>Micromonosporaceae</taxon>
        <taxon>Catellatospora</taxon>
    </lineage>
</organism>
<dbReference type="EMBL" id="BONJ01000001">
    <property type="protein sequence ID" value="GIG11960.1"/>
    <property type="molecule type" value="Genomic_DNA"/>
</dbReference>
<evidence type="ECO:0000313" key="2">
    <source>
        <dbReference type="EMBL" id="GIG11960.1"/>
    </source>
</evidence>
<feature type="chain" id="PRO_5035171034" evidence="1">
    <location>
        <begin position="21"/>
        <end position="59"/>
    </location>
</feature>
<proteinExistence type="predicted"/>
<feature type="signal peptide" evidence="1">
    <location>
        <begin position="1"/>
        <end position="20"/>
    </location>
</feature>
<name>A0A8J3L3T5_9ACTN</name>
<gene>
    <name evidence="2" type="ORF">Cme02nite_02920</name>
</gene>
<comment type="caution">
    <text evidence="2">The sequence shown here is derived from an EMBL/GenBank/DDBJ whole genome shotgun (WGS) entry which is preliminary data.</text>
</comment>
<sequence length="59" mass="6164">MRRLVILVVLAWLAAGVVAAAQRDYFTGPSDCDRVTTIAATAIAGPLNYTGAEPAVSCR</sequence>
<protein>
    <submittedName>
        <fullName evidence="2">Uncharacterized protein</fullName>
    </submittedName>
</protein>
<dbReference type="AlphaFoldDB" id="A0A8J3L3T5"/>
<evidence type="ECO:0000313" key="3">
    <source>
        <dbReference type="Proteomes" id="UP000660339"/>
    </source>
</evidence>
<dbReference type="Proteomes" id="UP000660339">
    <property type="component" value="Unassembled WGS sequence"/>
</dbReference>
<dbReference type="RefSeq" id="WP_166380468.1">
    <property type="nucleotide sequence ID" value="NZ_BAAATT010000011.1"/>
</dbReference>